<dbReference type="OMA" id="QFNTTIH"/>
<name>R7S1I1_STEHR</name>
<dbReference type="Pfam" id="PF23153">
    <property type="entry name" value="Aip3p_Bud6_N"/>
    <property type="match status" value="1"/>
</dbReference>
<reference evidence="4" key="1">
    <citation type="journal article" date="2012" name="Science">
        <title>The Paleozoic origin of enzymatic lignin decomposition reconstructed from 31 fungal genomes.</title>
        <authorList>
            <person name="Floudas D."/>
            <person name="Binder M."/>
            <person name="Riley R."/>
            <person name="Barry K."/>
            <person name="Blanchette R.A."/>
            <person name="Henrissat B."/>
            <person name="Martinez A.T."/>
            <person name="Otillar R."/>
            <person name="Spatafora J.W."/>
            <person name="Yadav J.S."/>
            <person name="Aerts A."/>
            <person name="Benoit I."/>
            <person name="Boyd A."/>
            <person name="Carlson A."/>
            <person name="Copeland A."/>
            <person name="Coutinho P.M."/>
            <person name="de Vries R.P."/>
            <person name="Ferreira P."/>
            <person name="Findley K."/>
            <person name="Foster B."/>
            <person name="Gaskell J."/>
            <person name="Glotzer D."/>
            <person name="Gorecki P."/>
            <person name="Heitman J."/>
            <person name="Hesse C."/>
            <person name="Hori C."/>
            <person name="Igarashi K."/>
            <person name="Jurgens J.A."/>
            <person name="Kallen N."/>
            <person name="Kersten P."/>
            <person name="Kohler A."/>
            <person name="Kuees U."/>
            <person name="Kumar T.K.A."/>
            <person name="Kuo A."/>
            <person name="LaButti K."/>
            <person name="Larrondo L.F."/>
            <person name="Lindquist E."/>
            <person name="Ling A."/>
            <person name="Lombard V."/>
            <person name="Lucas S."/>
            <person name="Lundell T."/>
            <person name="Martin R."/>
            <person name="McLaughlin D.J."/>
            <person name="Morgenstern I."/>
            <person name="Morin E."/>
            <person name="Murat C."/>
            <person name="Nagy L.G."/>
            <person name="Nolan M."/>
            <person name="Ohm R.A."/>
            <person name="Patyshakuliyeva A."/>
            <person name="Rokas A."/>
            <person name="Ruiz-Duenas F.J."/>
            <person name="Sabat G."/>
            <person name="Salamov A."/>
            <person name="Samejima M."/>
            <person name="Schmutz J."/>
            <person name="Slot J.C."/>
            <person name="St John F."/>
            <person name="Stenlid J."/>
            <person name="Sun H."/>
            <person name="Sun S."/>
            <person name="Syed K."/>
            <person name="Tsang A."/>
            <person name="Wiebenga A."/>
            <person name="Young D."/>
            <person name="Pisabarro A."/>
            <person name="Eastwood D.C."/>
            <person name="Martin F."/>
            <person name="Cullen D."/>
            <person name="Grigoriev I.V."/>
            <person name="Hibbett D.S."/>
        </authorList>
    </citation>
    <scope>NUCLEOTIDE SEQUENCE [LARGE SCALE GENOMIC DNA]</scope>
    <source>
        <strain evidence="4">FP-91666</strain>
    </source>
</reference>
<sequence length="162" mass="17988">MYSPSSSRGYSSGSGASSSGSRYAPMPDRIQTSFPQQRGPDVPRAVATLLETTQQLQEMLNLWSVRRVNEQQVSDVYVRVGTTFNETVTAFASIAIDLSDLYTIPQELRTVLESCLGQEPSPQALASHMPQVRRIIYNLLQGLRNKQPQYWRAVGGNQVLVP</sequence>
<protein>
    <recommendedName>
        <fullName evidence="2">Aip3p/Bud6 N-terminal domain-containing protein</fullName>
    </recommendedName>
</protein>
<dbReference type="GO" id="GO:0005737">
    <property type="term" value="C:cytoplasm"/>
    <property type="evidence" value="ECO:0007669"/>
    <property type="project" value="TreeGrafter"/>
</dbReference>
<dbReference type="eggNOG" id="ENOG502SR60">
    <property type="taxonomic scope" value="Eukaryota"/>
</dbReference>
<dbReference type="GO" id="GO:0030010">
    <property type="term" value="P:establishment of cell polarity"/>
    <property type="evidence" value="ECO:0007669"/>
    <property type="project" value="TreeGrafter"/>
</dbReference>
<proteinExistence type="predicted"/>
<evidence type="ECO:0000313" key="4">
    <source>
        <dbReference type="Proteomes" id="UP000053927"/>
    </source>
</evidence>
<dbReference type="PANTHER" id="PTHR22741">
    <property type="entry name" value="P140CAP/SNIP-RELATED"/>
    <property type="match status" value="1"/>
</dbReference>
<dbReference type="OrthoDB" id="783096at2759"/>
<dbReference type="RefSeq" id="XP_007310561.1">
    <property type="nucleotide sequence ID" value="XM_007310499.1"/>
</dbReference>
<accession>R7S1I1</accession>
<dbReference type="GeneID" id="18797684"/>
<dbReference type="InterPro" id="IPR051825">
    <property type="entry name" value="SRCIN1"/>
</dbReference>
<evidence type="ECO:0000256" key="1">
    <source>
        <dbReference type="SAM" id="MobiDB-lite"/>
    </source>
</evidence>
<dbReference type="EMBL" id="JH687398">
    <property type="protein sequence ID" value="EIM80437.1"/>
    <property type="molecule type" value="Genomic_DNA"/>
</dbReference>
<dbReference type="PANTHER" id="PTHR22741:SF10">
    <property type="entry name" value="COILED-COIL DOMAIN-CONTAINING PROTEIN CG32809"/>
    <property type="match status" value="1"/>
</dbReference>
<dbReference type="InterPro" id="IPR056279">
    <property type="entry name" value="Aip3p_Bud6_N"/>
</dbReference>
<keyword evidence="4" id="KW-1185">Reference proteome</keyword>
<feature type="region of interest" description="Disordered" evidence="1">
    <location>
        <begin position="1"/>
        <end position="40"/>
    </location>
</feature>
<evidence type="ECO:0000259" key="2">
    <source>
        <dbReference type="Pfam" id="PF23153"/>
    </source>
</evidence>
<feature type="compositionally biased region" description="Low complexity" evidence="1">
    <location>
        <begin position="1"/>
        <end position="25"/>
    </location>
</feature>
<evidence type="ECO:0000313" key="3">
    <source>
        <dbReference type="EMBL" id="EIM80437.1"/>
    </source>
</evidence>
<dbReference type="AlphaFoldDB" id="R7S1I1"/>
<dbReference type="GO" id="GO:0051286">
    <property type="term" value="C:cell tip"/>
    <property type="evidence" value="ECO:0007669"/>
    <property type="project" value="TreeGrafter"/>
</dbReference>
<organism evidence="3 4">
    <name type="scientific">Stereum hirsutum (strain FP-91666)</name>
    <name type="common">White-rot fungus</name>
    <dbReference type="NCBI Taxonomy" id="721885"/>
    <lineage>
        <taxon>Eukaryota</taxon>
        <taxon>Fungi</taxon>
        <taxon>Dikarya</taxon>
        <taxon>Basidiomycota</taxon>
        <taxon>Agaricomycotina</taxon>
        <taxon>Agaricomycetes</taxon>
        <taxon>Russulales</taxon>
        <taxon>Stereaceae</taxon>
        <taxon>Stereum</taxon>
    </lineage>
</organism>
<gene>
    <name evidence="3" type="ORF">STEHIDRAFT_125975</name>
</gene>
<feature type="domain" description="Aip3p/Bud6 N-terminal" evidence="2">
    <location>
        <begin position="44"/>
        <end position="151"/>
    </location>
</feature>
<dbReference type="KEGG" id="shs:STEHIDRAFT_125975"/>
<dbReference type="Proteomes" id="UP000053927">
    <property type="component" value="Unassembled WGS sequence"/>
</dbReference>